<organism evidence="1">
    <name type="scientific">hydrothermal vent metagenome</name>
    <dbReference type="NCBI Taxonomy" id="652676"/>
    <lineage>
        <taxon>unclassified sequences</taxon>
        <taxon>metagenomes</taxon>
        <taxon>ecological metagenomes</taxon>
    </lineage>
</organism>
<proteinExistence type="predicted"/>
<accession>A0A3B0SIH8</accession>
<gene>
    <name evidence="1" type="ORF">MNBD_ALPHA01-1988</name>
</gene>
<sequence length="305" mass="32655">MSENAAAKHTPDTRGPVTLEVGDICIAATYSVGEVDIRRNSGAGRVLVLTPDLSIKGALWTDEEGLVIGLEYCPKSRILFVSDVASKTVSRFSPDGDMMPSFPAMQGKPFGTIAAKGDGSIVIGEHIKGDKMPFIGGGEIYSFDGEGGLQGHFAAENDPGKFGFHGVTSMILTDDDRTAIYISETGRRVMQYDLAGDRQLDDLFVLDADDDKSTTGIAMTPAGEILLTTVYGVCLFSRSGELLKEFDIPKERGWSAIRLSVDGTAFFVANFFTGRLEKRSLATGDVITAVDTGLVYRLASIAEIS</sequence>
<dbReference type="AlphaFoldDB" id="A0A3B0SIH8"/>
<name>A0A3B0SIH8_9ZZZZ</name>
<protein>
    <submittedName>
        <fullName evidence="1">Uncharacterized protein</fullName>
    </submittedName>
</protein>
<dbReference type="InterPro" id="IPR011042">
    <property type="entry name" value="6-blade_b-propeller_TolB-like"/>
</dbReference>
<dbReference type="Gene3D" id="2.120.10.30">
    <property type="entry name" value="TolB, C-terminal domain"/>
    <property type="match status" value="1"/>
</dbReference>
<evidence type="ECO:0000313" key="1">
    <source>
        <dbReference type="EMBL" id="VAW02232.1"/>
    </source>
</evidence>
<reference evidence="1" key="1">
    <citation type="submission" date="2018-06" db="EMBL/GenBank/DDBJ databases">
        <authorList>
            <person name="Zhirakovskaya E."/>
        </authorList>
    </citation>
    <scope>NUCLEOTIDE SEQUENCE</scope>
</reference>
<dbReference type="EMBL" id="UOEJ01000159">
    <property type="protein sequence ID" value="VAW02232.1"/>
    <property type="molecule type" value="Genomic_DNA"/>
</dbReference>
<dbReference type="SUPFAM" id="SSF101898">
    <property type="entry name" value="NHL repeat"/>
    <property type="match status" value="1"/>
</dbReference>